<dbReference type="EMBL" id="BKCJ010527564">
    <property type="protein sequence ID" value="GFA98503.1"/>
    <property type="molecule type" value="Genomic_DNA"/>
</dbReference>
<dbReference type="InterPro" id="IPR008906">
    <property type="entry name" value="HATC_C_dom"/>
</dbReference>
<dbReference type="InterPro" id="IPR012337">
    <property type="entry name" value="RNaseH-like_sf"/>
</dbReference>
<name>A0A699KJS8_TANCI</name>
<dbReference type="SUPFAM" id="SSF53098">
    <property type="entry name" value="Ribonuclease H-like"/>
    <property type="match status" value="1"/>
</dbReference>
<gene>
    <name evidence="2" type="ORF">Tci_670475</name>
</gene>
<organism evidence="2">
    <name type="scientific">Tanacetum cinerariifolium</name>
    <name type="common">Dalmatian daisy</name>
    <name type="synonym">Chrysanthemum cinerariifolium</name>
    <dbReference type="NCBI Taxonomy" id="118510"/>
    <lineage>
        <taxon>Eukaryota</taxon>
        <taxon>Viridiplantae</taxon>
        <taxon>Streptophyta</taxon>
        <taxon>Embryophyta</taxon>
        <taxon>Tracheophyta</taxon>
        <taxon>Spermatophyta</taxon>
        <taxon>Magnoliopsida</taxon>
        <taxon>eudicotyledons</taxon>
        <taxon>Gunneridae</taxon>
        <taxon>Pentapetalae</taxon>
        <taxon>asterids</taxon>
        <taxon>campanulids</taxon>
        <taxon>Asterales</taxon>
        <taxon>Asteraceae</taxon>
        <taxon>Asteroideae</taxon>
        <taxon>Anthemideae</taxon>
        <taxon>Anthemidinae</taxon>
        <taxon>Tanacetum</taxon>
    </lineage>
</organism>
<dbReference type="PANTHER" id="PTHR23272">
    <property type="entry name" value="BED FINGER-RELATED"/>
    <property type="match status" value="1"/>
</dbReference>
<dbReference type="PANTHER" id="PTHR23272:SF190">
    <property type="entry name" value="ZINC FINGER, BED-TYPE-RELATED"/>
    <property type="match status" value="1"/>
</dbReference>
<proteinExistence type="predicted"/>
<reference evidence="2" key="1">
    <citation type="journal article" date="2019" name="Sci. Rep.">
        <title>Draft genome of Tanacetum cinerariifolium, the natural source of mosquito coil.</title>
        <authorList>
            <person name="Yamashiro T."/>
            <person name="Shiraishi A."/>
            <person name="Satake H."/>
            <person name="Nakayama K."/>
        </authorList>
    </citation>
    <scope>NUCLEOTIDE SEQUENCE</scope>
</reference>
<evidence type="ECO:0000313" key="2">
    <source>
        <dbReference type="EMBL" id="GFA98503.1"/>
    </source>
</evidence>
<evidence type="ECO:0000259" key="1">
    <source>
        <dbReference type="Pfam" id="PF05699"/>
    </source>
</evidence>
<dbReference type="GO" id="GO:0046983">
    <property type="term" value="F:protein dimerization activity"/>
    <property type="evidence" value="ECO:0007669"/>
    <property type="project" value="InterPro"/>
</dbReference>
<dbReference type="AlphaFoldDB" id="A0A699KJS8"/>
<feature type="domain" description="HAT C-terminal dimerisation" evidence="1">
    <location>
        <begin position="46"/>
        <end position="124"/>
    </location>
</feature>
<accession>A0A699KJS8</accession>
<sequence>MYQDAGLSSHGGDENIRLYNVSRNEIKNDLNVTPLVASSEGTQGSDFLSQLTIQEFENLDILGWLKERESRFPVLSVVACDLLMVQASTVASESTFSVSGRVISSRRTKLTPLTVEICICLKDHLDSVEMIQNTSPLEGNMLWVEEEIHKEDIVMGLFVPLTTQ</sequence>
<dbReference type="Pfam" id="PF05699">
    <property type="entry name" value="Dimer_Tnp_hAT"/>
    <property type="match status" value="1"/>
</dbReference>
<comment type="caution">
    <text evidence="2">The sequence shown here is derived from an EMBL/GenBank/DDBJ whole genome shotgun (WGS) entry which is preliminary data.</text>
</comment>
<protein>
    <submittedName>
        <fullName evidence="2">Zinc finger BED domain-containing protein RICESLEEPER 2-like</fullName>
    </submittedName>
</protein>